<evidence type="ECO:0000259" key="9">
    <source>
        <dbReference type="PROSITE" id="PS51371"/>
    </source>
</evidence>
<dbReference type="InterPro" id="IPR001667">
    <property type="entry name" value="DDH_dom"/>
</dbReference>
<dbReference type="Gene3D" id="3.40.1390.20">
    <property type="entry name" value="HprK N-terminal domain-like"/>
    <property type="match status" value="1"/>
</dbReference>
<dbReference type="GO" id="GO:0005737">
    <property type="term" value="C:cytoplasm"/>
    <property type="evidence" value="ECO:0007669"/>
    <property type="project" value="InterPro"/>
</dbReference>
<dbReference type="KEGG" id="vgu:HYG85_14565"/>
<dbReference type="NCBIfam" id="NF011442">
    <property type="entry name" value="PRK14869.1-4"/>
    <property type="match status" value="1"/>
</dbReference>
<evidence type="ECO:0000256" key="6">
    <source>
        <dbReference type="ARBA" id="ARBA00032535"/>
    </source>
</evidence>
<dbReference type="GO" id="GO:0046872">
    <property type="term" value="F:metal ion binding"/>
    <property type="evidence" value="ECO:0007669"/>
    <property type="project" value="UniProtKB-KW"/>
</dbReference>
<comment type="cofactor">
    <cofactor evidence="1">
        <name>Mn(2+)</name>
        <dbReference type="ChEBI" id="CHEBI:29035"/>
    </cofactor>
</comment>
<gene>
    <name evidence="10" type="ORF">HYG85_14565</name>
</gene>
<dbReference type="Pfam" id="PF00571">
    <property type="entry name" value="CBS"/>
    <property type="match status" value="2"/>
</dbReference>
<accession>A0A8J8SCV1</accession>
<dbReference type="SUPFAM" id="SSF75138">
    <property type="entry name" value="HprK N-terminal domain-like"/>
    <property type="match status" value="1"/>
</dbReference>
<keyword evidence="8" id="KW-0129">CBS domain</keyword>
<dbReference type="FunFam" id="3.90.1640.10:FF:000001">
    <property type="entry name" value="Probable manganese-dependent inorganic pyrophosphatase"/>
    <property type="match status" value="1"/>
</dbReference>
<name>A0A8J8SCV1_9FIRM</name>
<dbReference type="RefSeq" id="WP_212690294.1">
    <property type="nucleotide sequence ID" value="NZ_CP058561.1"/>
</dbReference>
<feature type="domain" description="CBS" evidence="9">
    <location>
        <begin position="245"/>
        <end position="304"/>
    </location>
</feature>
<proteinExistence type="predicted"/>
<dbReference type="SUPFAM" id="SSF64182">
    <property type="entry name" value="DHH phosphoesterases"/>
    <property type="match status" value="1"/>
</dbReference>
<dbReference type="InterPro" id="IPR000644">
    <property type="entry name" value="CBS_dom"/>
</dbReference>
<dbReference type="InterPro" id="IPR004097">
    <property type="entry name" value="DHHA2"/>
</dbReference>
<dbReference type="Gene3D" id="3.10.310.20">
    <property type="entry name" value="DHHA2 domain"/>
    <property type="match status" value="1"/>
</dbReference>
<dbReference type="CDD" id="cd02205">
    <property type="entry name" value="CBS_pair_SF"/>
    <property type="match status" value="1"/>
</dbReference>
<dbReference type="EC" id="3.6.1.1" evidence="2"/>
<evidence type="ECO:0000256" key="8">
    <source>
        <dbReference type="PROSITE-ProRule" id="PRU00703"/>
    </source>
</evidence>
<dbReference type="PROSITE" id="PS51371">
    <property type="entry name" value="CBS"/>
    <property type="match status" value="2"/>
</dbReference>
<dbReference type="SMART" id="SM00116">
    <property type="entry name" value="CBS"/>
    <property type="match status" value="2"/>
</dbReference>
<keyword evidence="4 10" id="KW-0378">Hydrolase</keyword>
<feature type="domain" description="CBS" evidence="9">
    <location>
        <begin position="73"/>
        <end position="130"/>
    </location>
</feature>
<dbReference type="SMART" id="SM01131">
    <property type="entry name" value="DHHA2"/>
    <property type="match status" value="1"/>
</dbReference>
<dbReference type="Gene3D" id="3.90.1640.10">
    <property type="entry name" value="inorganic pyrophosphatase (n-terminal core)"/>
    <property type="match status" value="2"/>
</dbReference>
<evidence type="ECO:0000256" key="3">
    <source>
        <dbReference type="ARBA" id="ARBA00022723"/>
    </source>
</evidence>
<dbReference type="InterPro" id="IPR028979">
    <property type="entry name" value="Ser_kin/Pase_Hpr-like_N_sf"/>
</dbReference>
<dbReference type="PANTHER" id="PTHR12112:SF22">
    <property type="entry name" value="MANGANESE-DEPENDENT INORGANIC PYROPHOSPHATASE-RELATED"/>
    <property type="match status" value="1"/>
</dbReference>
<dbReference type="NCBIfam" id="NF011443">
    <property type="entry name" value="PRK14869.1-5"/>
    <property type="match status" value="1"/>
</dbReference>
<dbReference type="InterPro" id="IPR038763">
    <property type="entry name" value="DHH_sf"/>
</dbReference>
<evidence type="ECO:0000256" key="5">
    <source>
        <dbReference type="ARBA" id="ARBA00023211"/>
    </source>
</evidence>
<evidence type="ECO:0000313" key="10">
    <source>
        <dbReference type="EMBL" id="QUH30069.1"/>
    </source>
</evidence>
<evidence type="ECO:0000256" key="1">
    <source>
        <dbReference type="ARBA" id="ARBA00001936"/>
    </source>
</evidence>
<dbReference type="PANTHER" id="PTHR12112">
    <property type="entry name" value="BNIP - RELATED"/>
    <property type="match status" value="1"/>
</dbReference>
<reference evidence="10 11" key="1">
    <citation type="submission" date="2020-07" db="EMBL/GenBank/DDBJ databases">
        <title>Vallitalea guaymasensis genome.</title>
        <authorList>
            <person name="Postec A."/>
        </authorList>
    </citation>
    <scope>NUCLEOTIDE SEQUENCE [LARGE SCALE GENOMIC DNA]</scope>
    <source>
        <strain evidence="10 11">Ra1766G1</strain>
    </source>
</reference>
<dbReference type="EMBL" id="CP058561">
    <property type="protein sequence ID" value="QUH30069.1"/>
    <property type="molecule type" value="Genomic_DNA"/>
</dbReference>
<evidence type="ECO:0000313" key="11">
    <source>
        <dbReference type="Proteomes" id="UP000677305"/>
    </source>
</evidence>
<dbReference type="GO" id="GO:0004427">
    <property type="term" value="F:inorganic diphosphate phosphatase activity"/>
    <property type="evidence" value="ECO:0007669"/>
    <property type="project" value="UniProtKB-EC"/>
</dbReference>
<evidence type="ECO:0000256" key="4">
    <source>
        <dbReference type="ARBA" id="ARBA00022801"/>
    </source>
</evidence>
<dbReference type="SUPFAM" id="SSF54631">
    <property type="entry name" value="CBS-domain pair"/>
    <property type="match status" value="1"/>
</dbReference>
<evidence type="ECO:0000256" key="2">
    <source>
        <dbReference type="ARBA" id="ARBA00012146"/>
    </source>
</evidence>
<comment type="catalytic activity">
    <reaction evidence="7">
        <text>diphosphate + H2O = 2 phosphate + H(+)</text>
        <dbReference type="Rhea" id="RHEA:24576"/>
        <dbReference type="ChEBI" id="CHEBI:15377"/>
        <dbReference type="ChEBI" id="CHEBI:15378"/>
        <dbReference type="ChEBI" id="CHEBI:33019"/>
        <dbReference type="ChEBI" id="CHEBI:43474"/>
        <dbReference type="EC" id="3.6.1.1"/>
    </reaction>
</comment>
<dbReference type="Proteomes" id="UP000677305">
    <property type="component" value="Chromosome"/>
</dbReference>
<dbReference type="Pfam" id="PF01368">
    <property type="entry name" value="DHH"/>
    <property type="match status" value="1"/>
</dbReference>
<sequence length="539" mass="60790">MNKIYIFGHKNPDTDSICSTIAYENLKKQLGYNNYIAARLGAINKETAFALNYFNVDQPMLLKGLNPQVSDLNLPKIVVAHETDTVKQTLEKIISKIGRSIPVVDENERLIGIVSISDIVPPYLEMTSKTVLKDLNTPFKNIMTELKAKILMGEYQHNTIRGNVYLASDLTGDIELTQDDIVIADRKTDIINEYETNNCCMILGNYNENDIINGAKSYEGIILTTEYSVYEIVKLIGYSVPIKTMVKKEALEYFVTYETIDDVKNNMLTSRHMRFPVVDEYGFIKGMISKSNLIDINRKKAILMDHNEKSQSIEGIEETEIVEVIDHHRVANVQTMAPLYFRIEPLGCTCTIVAKMYEENNITITKEMAGIMLSAIISDTLLFKSPTSTKEDRRIGEKLSKIAGVDLNKYGMKLITAGSSLSEETPENIISNDMKKFMFGKYKVMISQINTGDFAGFYTIFNDISGEMNKMCEVENIDLAVLMITDIVVGGTEILAVGKERWIAENAFKMDKEDVSIFLPNVFSRKKQVVPMLMNAAKL</sequence>
<dbReference type="InterPro" id="IPR046342">
    <property type="entry name" value="CBS_dom_sf"/>
</dbReference>
<evidence type="ECO:0000256" key="7">
    <source>
        <dbReference type="ARBA" id="ARBA00047820"/>
    </source>
</evidence>
<dbReference type="Pfam" id="PF02833">
    <property type="entry name" value="DHHA2"/>
    <property type="match status" value="1"/>
</dbReference>
<dbReference type="NCBIfam" id="NF003877">
    <property type="entry name" value="PRK05427.1"/>
    <property type="match status" value="1"/>
</dbReference>
<dbReference type="InterPro" id="IPR038222">
    <property type="entry name" value="DHHA2_dom_sf"/>
</dbReference>
<keyword evidence="11" id="KW-1185">Reference proteome</keyword>
<dbReference type="AlphaFoldDB" id="A0A8J8SCV1"/>
<keyword evidence="3" id="KW-0479">Metal-binding</keyword>
<protein>
    <recommendedName>
        <fullName evidence="2">inorganic diphosphatase</fullName>
        <ecNumber evidence="2">3.6.1.1</ecNumber>
    </recommendedName>
    <alternativeName>
        <fullName evidence="6">Pyrophosphate phospho-hydrolase</fullName>
    </alternativeName>
</protein>
<organism evidence="10 11">
    <name type="scientific">Vallitalea guaymasensis</name>
    <dbReference type="NCBI Taxonomy" id="1185412"/>
    <lineage>
        <taxon>Bacteria</taxon>
        <taxon>Bacillati</taxon>
        <taxon>Bacillota</taxon>
        <taxon>Clostridia</taxon>
        <taxon>Lachnospirales</taxon>
        <taxon>Vallitaleaceae</taxon>
        <taxon>Vallitalea</taxon>
    </lineage>
</organism>
<keyword evidence="5" id="KW-0464">Manganese</keyword>